<dbReference type="RefSeq" id="WP_145195995.1">
    <property type="nucleotide sequence ID" value="NZ_CP036267.1"/>
</dbReference>
<reference evidence="5 6" key="1">
    <citation type="submission" date="2019-02" db="EMBL/GenBank/DDBJ databases">
        <title>Deep-cultivation of Planctomycetes and their phenomic and genomic characterization uncovers novel biology.</title>
        <authorList>
            <person name="Wiegand S."/>
            <person name="Jogler M."/>
            <person name="Boedeker C."/>
            <person name="Pinto D."/>
            <person name="Vollmers J."/>
            <person name="Rivas-Marin E."/>
            <person name="Kohn T."/>
            <person name="Peeters S.H."/>
            <person name="Heuer A."/>
            <person name="Rast P."/>
            <person name="Oberbeckmann S."/>
            <person name="Bunk B."/>
            <person name="Jeske O."/>
            <person name="Meyerdierks A."/>
            <person name="Storesund J.E."/>
            <person name="Kallscheuer N."/>
            <person name="Luecker S."/>
            <person name="Lage O.M."/>
            <person name="Pohl T."/>
            <person name="Merkel B.J."/>
            <person name="Hornburger P."/>
            <person name="Mueller R.-W."/>
            <person name="Bruemmer F."/>
            <person name="Labrenz M."/>
            <person name="Spormann A.M."/>
            <person name="Op den Camp H."/>
            <person name="Overmann J."/>
            <person name="Amann R."/>
            <person name="Jetten M.S.M."/>
            <person name="Mascher T."/>
            <person name="Medema M.H."/>
            <person name="Devos D.P."/>
            <person name="Kaster A.-K."/>
            <person name="Ovreas L."/>
            <person name="Rohde M."/>
            <person name="Galperin M.Y."/>
            <person name="Jogler C."/>
        </authorList>
    </citation>
    <scope>NUCLEOTIDE SEQUENCE [LARGE SCALE GENOMIC DNA]</scope>
    <source>
        <strain evidence="5 6">Mal48</strain>
    </source>
</reference>
<keyword evidence="1" id="KW-0479">Metal-binding</keyword>
<dbReference type="KEGG" id="tpol:Mal48_06750"/>
<dbReference type="EMBL" id="CP036267">
    <property type="protein sequence ID" value="QDT31442.1"/>
    <property type="molecule type" value="Genomic_DNA"/>
</dbReference>
<evidence type="ECO:0000256" key="1">
    <source>
        <dbReference type="ARBA" id="ARBA00022723"/>
    </source>
</evidence>
<accession>A0A517QII6</accession>
<evidence type="ECO:0000256" key="3">
    <source>
        <dbReference type="ARBA" id="ARBA00023014"/>
    </source>
</evidence>
<name>A0A517QII6_9PLAN</name>
<dbReference type="InterPro" id="IPR017896">
    <property type="entry name" value="4Fe4S_Fe-S-bd"/>
</dbReference>
<dbReference type="OrthoDB" id="9804603at2"/>
<gene>
    <name evidence="5" type="ORF">Mal48_06750</name>
</gene>
<dbReference type="Gene3D" id="3.30.70.20">
    <property type="match status" value="1"/>
</dbReference>
<keyword evidence="6" id="KW-1185">Reference proteome</keyword>
<keyword evidence="3" id="KW-0411">Iron-sulfur</keyword>
<dbReference type="GO" id="GO:0051536">
    <property type="term" value="F:iron-sulfur cluster binding"/>
    <property type="evidence" value="ECO:0007669"/>
    <property type="project" value="UniProtKB-KW"/>
</dbReference>
<sequence>MTISVEEYFATRKDDRKKETRYLNVINKDSCTSCQSCATVCPVDCIYEVPSSIPGQSYHQIDTSRCIGCQMCYRSPSDSSSVYQLTICPWNAIDMLHNPNVKPAEQSNFLPYWKGSEEDLPWPKIEEYGYQLRLDGEVFLPLGREDLIEIMDWFTKPDWLFSEDGETIAIASVTSGGENKVCYTASEEGHDLLECIFDDWQRIFMD</sequence>
<dbReference type="PROSITE" id="PS51379">
    <property type="entry name" value="4FE4S_FER_2"/>
    <property type="match status" value="1"/>
</dbReference>
<dbReference type="SUPFAM" id="SSF54862">
    <property type="entry name" value="4Fe-4S ferredoxins"/>
    <property type="match status" value="1"/>
</dbReference>
<protein>
    <submittedName>
        <fullName evidence="5">NADH dehydrogenase subunit I</fullName>
    </submittedName>
</protein>
<evidence type="ECO:0000313" key="6">
    <source>
        <dbReference type="Proteomes" id="UP000315724"/>
    </source>
</evidence>
<keyword evidence="2" id="KW-0408">Iron</keyword>
<evidence type="ECO:0000256" key="2">
    <source>
        <dbReference type="ARBA" id="ARBA00023004"/>
    </source>
</evidence>
<dbReference type="Pfam" id="PF13237">
    <property type="entry name" value="Fer4_10"/>
    <property type="match status" value="1"/>
</dbReference>
<evidence type="ECO:0000313" key="5">
    <source>
        <dbReference type="EMBL" id="QDT31442.1"/>
    </source>
</evidence>
<dbReference type="InterPro" id="IPR017900">
    <property type="entry name" value="4Fe4S_Fe_S_CS"/>
</dbReference>
<dbReference type="AlphaFoldDB" id="A0A517QII6"/>
<proteinExistence type="predicted"/>
<evidence type="ECO:0000259" key="4">
    <source>
        <dbReference type="PROSITE" id="PS51379"/>
    </source>
</evidence>
<dbReference type="PROSITE" id="PS00198">
    <property type="entry name" value="4FE4S_FER_1"/>
    <property type="match status" value="1"/>
</dbReference>
<organism evidence="5 6">
    <name type="scientific">Thalassoglobus polymorphus</name>
    <dbReference type="NCBI Taxonomy" id="2527994"/>
    <lineage>
        <taxon>Bacteria</taxon>
        <taxon>Pseudomonadati</taxon>
        <taxon>Planctomycetota</taxon>
        <taxon>Planctomycetia</taxon>
        <taxon>Planctomycetales</taxon>
        <taxon>Planctomycetaceae</taxon>
        <taxon>Thalassoglobus</taxon>
    </lineage>
</organism>
<dbReference type="GO" id="GO:0046872">
    <property type="term" value="F:metal ion binding"/>
    <property type="evidence" value="ECO:0007669"/>
    <property type="project" value="UniProtKB-KW"/>
</dbReference>
<feature type="domain" description="4Fe-4S ferredoxin-type" evidence="4">
    <location>
        <begin position="22"/>
        <end position="51"/>
    </location>
</feature>
<dbReference type="Proteomes" id="UP000315724">
    <property type="component" value="Chromosome"/>
</dbReference>